<keyword evidence="2" id="KW-0472">Membrane</keyword>
<feature type="chain" id="PRO_5046219094" description="C-type lysozyme inhibitor domain-containing protein" evidence="5">
    <location>
        <begin position="27"/>
        <end position="131"/>
    </location>
</feature>
<keyword evidence="1 5" id="KW-0732">Signal</keyword>
<dbReference type="RefSeq" id="WP_345096429.1">
    <property type="nucleotide sequence ID" value="NZ_BAABIY010000012.1"/>
</dbReference>
<dbReference type="SUPFAM" id="SSF141488">
    <property type="entry name" value="YdhA-like"/>
    <property type="match status" value="1"/>
</dbReference>
<feature type="domain" description="C-type lysozyme inhibitor" evidence="6">
    <location>
        <begin position="46"/>
        <end position="115"/>
    </location>
</feature>
<dbReference type="Gene3D" id="2.40.128.200">
    <property type="match status" value="1"/>
</dbReference>
<name>A0ABP9MJQ3_9HYPH</name>
<organism evidence="7 8">
    <name type="scientific">Bartonella acomydis</name>
    <dbReference type="NCBI Taxonomy" id="686234"/>
    <lineage>
        <taxon>Bacteria</taxon>
        <taxon>Pseudomonadati</taxon>
        <taxon>Pseudomonadota</taxon>
        <taxon>Alphaproteobacteria</taxon>
        <taxon>Hyphomicrobiales</taxon>
        <taxon>Bartonellaceae</taxon>
        <taxon>Bartonella</taxon>
    </lineage>
</organism>
<accession>A0ABP9MJQ3</accession>
<comment type="caution">
    <text evidence="7">The sequence shown here is derived from an EMBL/GenBank/DDBJ whole genome shotgun (WGS) entry which is preliminary data.</text>
</comment>
<protein>
    <recommendedName>
        <fullName evidence="6">C-type lysozyme inhibitor domain-containing protein</fullName>
    </recommendedName>
</protein>
<dbReference type="Pfam" id="PF09864">
    <property type="entry name" value="MliC"/>
    <property type="match status" value="1"/>
</dbReference>
<evidence type="ECO:0000259" key="6">
    <source>
        <dbReference type="Pfam" id="PF09864"/>
    </source>
</evidence>
<dbReference type="InterPro" id="IPR018660">
    <property type="entry name" value="MliC"/>
</dbReference>
<keyword evidence="3" id="KW-0564">Palmitate</keyword>
<evidence type="ECO:0000313" key="8">
    <source>
        <dbReference type="Proteomes" id="UP001501525"/>
    </source>
</evidence>
<evidence type="ECO:0000313" key="7">
    <source>
        <dbReference type="EMBL" id="GAA5096340.1"/>
    </source>
</evidence>
<evidence type="ECO:0000256" key="5">
    <source>
        <dbReference type="SAM" id="SignalP"/>
    </source>
</evidence>
<feature type="signal peptide" evidence="5">
    <location>
        <begin position="1"/>
        <end position="26"/>
    </location>
</feature>
<sequence length="131" mass="14916">MKKNIFTTRLCAVLSLFLFSSLNTFAASLVIEVPNDPEPTTETIAYQCDIDTNKERVEASYLNAGNISLVDFKWKGKRIIGSRSMSASGAKYVGGQYVWWTTKNEVVFYDLINDPKEEKPIYCVEEERKTK</sequence>
<keyword evidence="8" id="KW-1185">Reference proteome</keyword>
<proteinExistence type="predicted"/>
<evidence type="ECO:0000256" key="4">
    <source>
        <dbReference type="ARBA" id="ARBA00023288"/>
    </source>
</evidence>
<keyword evidence="4" id="KW-0449">Lipoprotein</keyword>
<dbReference type="Proteomes" id="UP001501525">
    <property type="component" value="Unassembled WGS sequence"/>
</dbReference>
<dbReference type="InterPro" id="IPR036328">
    <property type="entry name" value="MliC_sf"/>
</dbReference>
<evidence type="ECO:0000256" key="2">
    <source>
        <dbReference type="ARBA" id="ARBA00023136"/>
    </source>
</evidence>
<evidence type="ECO:0000256" key="1">
    <source>
        <dbReference type="ARBA" id="ARBA00022729"/>
    </source>
</evidence>
<evidence type="ECO:0000256" key="3">
    <source>
        <dbReference type="ARBA" id="ARBA00023139"/>
    </source>
</evidence>
<dbReference type="EMBL" id="BAABIY010000012">
    <property type="protein sequence ID" value="GAA5096340.1"/>
    <property type="molecule type" value="Genomic_DNA"/>
</dbReference>
<gene>
    <name evidence="7" type="ORF">GCM10023260_05180</name>
</gene>
<reference evidence="8" key="1">
    <citation type="journal article" date="2019" name="Int. J. Syst. Evol. Microbiol.">
        <title>The Global Catalogue of Microorganisms (GCM) 10K type strain sequencing project: providing services to taxonomists for standard genome sequencing and annotation.</title>
        <authorList>
            <consortium name="The Broad Institute Genomics Platform"/>
            <consortium name="The Broad Institute Genome Sequencing Center for Infectious Disease"/>
            <person name="Wu L."/>
            <person name="Ma J."/>
        </authorList>
    </citation>
    <scope>NUCLEOTIDE SEQUENCE [LARGE SCALE GENOMIC DNA]</scope>
    <source>
        <strain evidence="8">JCM 17706</strain>
    </source>
</reference>